<evidence type="ECO:0000313" key="7">
    <source>
        <dbReference type="Proteomes" id="UP000292052"/>
    </source>
</evidence>
<comment type="subcellular location">
    <subcellularLocation>
        <location evidence="1">Membrane</location>
        <topology evidence="1">Multi-pass membrane protein</topology>
    </subcellularLocation>
</comment>
<evidence type="ECO:0000256" key="1">
    <source>
        <dbReference type="ARBA" id="ARBA00004141"/>
    </source>
</evidence>
<dbReference type="InterPro" id="IPR036259">
    <property type="entry name" value="MFS_trans_sf"/>
</dbReference>
<evidence type="ECO:0000256" key="2">
    <source>
        <dbReference type="ARBA" id="ARBA00022692"/>
    </source>
</evidence>
<proteinExistence type="predicted"/>
<dbReference type="PANTHER" id="PTHR24064">
    <property type="entry name" value="SOLUTE CARRIER FAMILY 22 MEMBER"/>
    <property type="match status" value="1"/>
</dbReference>
<dbReference type="GO" id="GO:0022857">
    <property type="term" value="F:transmembrane transporter activity"/>
    <property type="evidence" value="ECO:0007669"/>
    <property type="project" value="InterPro"/>
</dbReference>
<dbReference type="InterPro" id="IPR005828">
    <property type="entry name" value="MFS_sugar_transport-like"/>
</dbReference>
<dbReference type="GO" id="GO:0016020">
    <property type="term" value="C:membrane"/>
    <property type="evidence" value="ECO:0007669"/>
    <property type="project" value="UniProtKB-SubCell"/>
</dbReference>
<feature type="transmembrane region" description="Helical" evidence="5">
    <location>
        <begin position="115"/>
        <end position="135"/>
    </location>
</feature>
<comment type="caution">
    <text evidence="6">The sequence shown here is derived from an EMBL/GenBank/DDBJ whole genome shotgun (WGS) entry which is preliminary data.</text>
</comment>
<protein>
    <submittedName>
        <fullName evidence="6">Organic cation transporter 1</fullName>
    </submittedName>
</protein>
<feature type="transmembrane region" description="Helical" evidence="5">
    <location>
        <begin position="141"/>
        <end position="163"/>
    </location>
</feature>
<name>A0A482W3W3_ASBVE</name>
<evidence type="ECO:0000313" key="6">
    <source>
        <dbReference type="EMBL" id="RZC39744.1"/>
    </source>
</evidence>
<evidence type="ECO:0000256" key="4">
    <source>
        <dbReference type="ARBA" id="ARBA00023136"/>
    </source>
</evidence>
<keyword evidence="7" id="KW-1185">Reference proteome</keyword>
<dbReference type="SUPFAM" id="SSF103473">
    <property type="entry name" value="MFS general substrate transporter"/>
    <property type="match status" value="1"/>
</dbReference>
<keyword evidence="3 5" id="KW-1133">Transmembrane helix</keyword>
<organism evidence="6 7">
    <name type="scientific">Asbolus verrucosus</name>
    <name type="common">Desert ironclad beetle</name>
    <dbReference type="NCBI Taxonomy" id="1661398"/>
    <lineage>
        <taxon>Eukaryota</taxon>
        <taxon>Metazoa</taxon>
        <taxon>Ecdysozoa</taxon>
        <taxon>Arthropoda</taxon>
        <taxon>Hexapoda</taxon>
        <taxon>Insecta</taxon>
        <taxon>Pterygota</taxon>
        <taxon>Neoptera</taxon>
        <taxon>Endopterygota</taxon>
        <taxon>Coleoptera</taxon>
        <taxon>Polyphaga</taxon>
        <taxon>Cucujiformia</taxon>
        <taxon>Tenebrionidae</taxon>
        <taxon>Pimeliinae</taxon>
        <taxon>Asbolus</taxon>
    </lineage>
</organism>
<keyword evidence="2 5" id="KW-0812">Transmembrane</keyword>
<feature type="transmembrane region" description="Helical" evidence="5">
    <location>
        <begin position="256"/>
        <end position="276"/>
    </location>
</feature>
<feature type="transmembrane region" description="Helical" evidence="5">
    <location>
        <begin position="57"/>
        <end position="75"/>
    </location>
</feature>
<reference evidence="6 7" key="1">
    <citation type="submission" date="2017-03" db="EMBL/GenBank/DDBJ databases">
        <title>Genome of the blue death feigning beetle - Asbolus verrucosus.</title>
        <authorList>
            <person name="Rider S.D."/>
        </authorList>
    </citation>
    <scope>NUCLEOTIDE SEQUENCE [LARGE SCALE GENOMIC DNA]</scope>
    <source>
        <strain evidence="6">Butters</strain>
        <tissue evidence="6">Head and leg muscle</tissue>
    </source>
</reference>
<keyword evidence="4 5" id="KW-0472">Membrane</keyword>
<gene>
    <name evidence="6" type="ORF">BDFB_011268</name>
</gene>
<dbReference type="AlphaFoldDB" id="A0A482W3W3"/>
<evidence type="ECO:0000256" key="5">
    <source>
        <dbReference type="SAM" id="Phobius"/>
    </source>
</evidence>
<dbReference type="Gene3D" id="1.20.1250.20">
    <property type="entry name" value="MFS general substrate transporter like domains"/>
    <property type="match status" value="1"/>
</dbReference>
<dbReference type="STRING" id="1661398.A0A482W3W3"/>
<dbReference type="EMBL" id="QDEB01031694">
    <property type="protein sequence ID" value="RZC39744.1"/>
    <property type="molecule type" value="Genomic_DNA"/>
</dbReference>
<accession>A0A482W3W3</accession>
<feature type="transmembrane region" description="Helical" evidence="5">
    <location>
        <begin position="81"/>
        <end position="103"/>
    </location>
</feature>
<dbReference type="Pfam" id="PF00083">
    <property type="entry name" value="Sugar_tr"/>
    <property type="match status" value="1"/>
</dbReference>
<evidence type="ECO:0000256" key="3">
    <source>
        <dbReference type="ARBA" id="ARBA00022989"/>
    </source>
</evidence>
<sequence length="319" mass="35953">MFNRTNYTADNNEMIDCIYGWEFDTTYYTQTIATQENWVCSQKMHVTNFLVYGRRPVFYASIITLIIGRLGLIMSRGIYSLFIAFSIIGSLPSLAIFQAPLVISVEISSIEDRTFIPLLQCIGWTAGLCIAPMIFWALGEWISFTLITTLPLILFLFISRYMIESPRWLASKGKMKKCVKELKRIAKLNNSEVSDKVLMSLNKETIKPEKNFGVMSLFSSWNLAKKSILIITGWLAREYDVSGHVIIISGISENPSYPYIIAAVLAVLGGISGIFLPETLNKKLPETVSEAEQFGADQKLWSLPKGKKYTHEVVTNAVI</sequence>
<dbReference type="OrthoDB" id="5296287at2759"/>
<dbReference type="Proteomes" id="UP000292052">
    <property type="component" value="Unassembled WGS sequence"/>
</dbReference>